<protein>
    <submittedName>
        <fullName evidence="1">Uncharacterized protein</fullName>
    </submittedName>
</protein>
<dbReference type="EMBL" id="BTFR01000011">
    <property type="protein sequence ID" value="GMM15495.1"/>
    <property type="molecule type" value="Genomic_DNA"/>
</dbReference>
<gene>
    <name evidence="2" type="ORF">LABF125_06280</name>
    <name evidence="1" type="ORF">LABF186_06340</name>
</gene>
<reference evidence="1" key="1">
    <citation type="submission" date="2023-06" db="EMBL/GenBank/DDBJ databases">
        <authorList>
            <person name="Tohno M."/>
            <person name="Tanizawa Y."/>
        </authorList>
    </citation>
    <scope>NUCLEOTIDE SEQUENCE</scope>
    <source>
        <strain evidence="2">BF125</strain>
        <strain evidence="1">BF186</strain>
    </source>
</reference>
<accession>A0ABD0C2K1</accession>
<evidence type="ECO:0000313" key="2">
    <source>
        <dbReference type="EMBL" id="GMM15495.1"/>
    </source>
</evidence>
<evidence type="ECO:0000313" key="1">
    <source>
        <dbReference type="EMBL" id="GMM13519.1"/>
    </source>
</evidence>
<dbReference type="Proteomes" id="UP001332503">
    <property type="component" value="Unassembled WGS sequence"/>
</dbReference>
<reference evidence="3 4" key="2">
    <citation type="journal article" date="2024" name="Int. J. Syst. Evol. Microbiol.">
        <title>Proposal of Lactobacillus amylovorus subsp. animalis subsp. nov. and an emended description of Lactobacillus amylovorus.</title>
        <authorList>
            <person name="Yamane K."/>
            <person name="Tanizawa Y."/>
            <person name="Kobayashi H."/>
            <person name="Kamizono T."/>
            <person name="Kojima Y."/>
            <person name="Takagi H."/>
            <person name="Tohno M."/>
        </authorList>
    </citation>
    <scope>NUCLEOTIDE SEQUENCE [LARGE SCALE GENOMIC DNA]</scope>
    <source>
        <strain evidence="2 3">BF125</strain>
        <strain evidence="1 4">BF186</strain>
    </source>
</reference>
<evidence type="ECO:0000313" key="3">
    <source>
        <dbReference type="Proteomes" id="UP001332503"/>
    </source>
</evidence>
<dbReference type="AlphaFoldDB" id="A0ABD0C2K1"/>
<sequence length="45" mass="5202">MVNIFTFSPKTVKNVNTFTFLLKYKKNVNIFIKVGGQMLVIPRPD</sequence>
<dbReference type="EMBL" id="BTFQ01000027">
    <property type="protein sequence ID" value="GMM13519.1"/>
    <property type="molecule type" value="Genomic_DNA"/>
</dbReference>
<dbReference type="Proteomes" id="UP001346800">
    <property type="component" value="Unassembled WGS sequence"/>
</dbReference>
<evidence type="ECO:0000313" key="4">
    <source>
        <dbReference type="Proteomes" id="UP001346800"/>
    </source>
</evidence>
<name>A0ABD0C2K1_LACAM</name>
<comment type="caution">
    <text evidence="1">The sequence shown here is derived from an EMBL/GenBank/DDBJ whole genome shotgun (WGS) entry which is preliminary data.</text>
</comment>
<proteinExistence type="predicted"/>
<organism evidence="1 4">
    <name type="scientific">Lactobacillus amylovorus subsp. animalium</name>
    <dbReference type="NCBI Taxonomy" id="3378536"/>
    <lineage>
        <taxon>Bacteria</taxon>
        <taxon>Bacillati</taxon>
        <taxon>Bacillota</taxon>
        <taxon>Bacilli</taxon>
        <taxon>Lactobacillales</taxon>
        <taxon>Lactobacillaceae</taxon>
        <taxon>Lactobacillus</taxon>
    </lineage>
</organism>
<keyword evidence="3" id="KW-1185">Reference proteome</keyword>